<dbReference type="InterPro" id="IPR050224">
    <property type="entry name" value="TALE_homeobox"/>
</dbReference>
<protein>
    <recommendedName>
        <fullName evidence="5">Homeobox domain-containing protein</fullName>
    </recommendedName>
</protein>
<evidence type="ECO:0000256" key="1">
    <source>
        <dbReference type="ARBA" id="ARBA00023125"/>
    </source>
</evidence>
<dbReference type="OrthoDB" id="4069986at2759"/>
<gene>
    <name evidence="6" type="ORF">CANINC_002752</name>
</gene>
<dbReference type="SUPFAM" id="SSF46689">
    <property type="entry name" value="Homeodomain-like"/>
    <property type="match status" value="1"/>
</dbReference>
<dbReference type="GO" id="GO:0006355">
    <property type="term" value="P:regulation of DNA-templated transcription"/>
    <property type="evidence" value="ECO:0007669"/>
    <property type="project" value="InterPro"/>
</dbReference>
<dbReference type="Gene3D" id="1.10.10.60">
    <property type="entry name" value="Homeodomain-like"/>
    <property type="match status" value="1"/>
</dbReference>
<organism evidence="6 7">
    <name type="scientific">Pichia inconspicua</name>
    <dbReference type="NCBI Taxonomy" id="52247"/>
    <lineage>
        <taxon>Eukaryota</taxon>
        <taxon>Fungi</taxon>
        <taxon>Dikarya</taxon>
        <taxon>Ascomycota</taxon>
        <taxon>Saccharomycotina</taxon>
        <taxon>Pichiomycetes</taxon>
        <taxon>Pichiales</taxon>
        <taxon>Pichiaceae</taxon>
        <taxon>Pichia</taxon>
    </lineage>
</organism>
<dbReference type="EMBL" id="SELW01000438">
    <property type="protein sequence ID" value="TID27170.1"/>
    <property type="molecule type" value="Genomic_DNA"/>
</dbReference>
<accession>A0A4T0X0T5</accession>
<comment type="caution">
    <text evidence="6">The sequence shown here is derived from an EMBL/GenBank/DDBJ whole genome shotgun (WGS) entry which is preliminary data.</text>
</comment>
<keyword evidence="3 4" id="KW-0539">Nucleus</keyword>
<dbReference type="GO" id="GO:0003677">
    <property type="term" value="F:DNA binding"/>
    <property type="evidence" value="ECO:0007669"/>
    <property type="project" value="UniProtKB-UniRule"/>
</dbReference>
<dbReference type="STRING" id="52247.A0A4T0X0T5"/>
<evidence type="ECO:0000256" key="3">
    <source>
        <dbReference type="ARBA" id="ARBA00023242"/>
    </source>
</evidence>
<dbReference type="GO" id="GO:0005634">
    <property type="term" value="C:nucleus"/>
    <property type="evidence" value="ECO:0007669"/>
    <property type="project" value="UniProtKB-SubCell"/>
</dbReference>
<keyword evidence="7" id="KW-1185">Reference proteome</keyword>
<dbReference type="Pfam" id="PF05920">
    <property type="entry name" value="Homeobox_KN"/>
    <property type="match status" value="1"/>
</dbReference>
<dbReference type="InterPro" id="IPR008422">
    <property type="entry name" value="KN_HD"/>
</dbReference>
<evidence type="ECO:0000256" key="2">
    <source>
        <dbReference type="ARBA" id="ARBA00023155"/>
    </source>
</evidence>
<dbReference type="SMART" id="SM00389">
    <property type="entry name" value="HOX"/>
    <property type="match status" value="1"/>
</dbReference>
<dbReference type="Proteomes" id="UP000307173">
    <property type="component" value="Unassembled WGS sequence"/>
</dbReference>
<keyword evidence="1 4" id="KW-0238">DNA-binding</keyword>
<dbReference type="CDD" id="cd00086">
    <property type="entry name" value="homeodomain"/>
    <property type="match status" value="1"/>
</dbReference>
<dbReference type="AlphaFoldDB" id="A0A4T0X0T5"/>
<comment type="subcellular location">
    <subcellularLocation>
        <location evidence="4">Nucleus</location>
    </subcellularLocation>
</comment>
<reference evidence="6 7" key="1">
    <citation type="journal article" date="2019" name="Front. Genet.">
        <title>Whole-Genome Sequencing of the Opportunistic Yeast Pathogen Candida inconspicua Uncovers Its Hybrid Origin.</title>
        <authorList>
            <person name="Mixao V."/>
            <person name="Hansen A.P."/>
            <person name="Saus E."/>
            <person name="Boekhout T."/>
            <person name="Lass-Florl C."/>
            <person name="Gabaldon T."/>
        </authorList>
    </citation>
    <scope>NUCLEOTIDE SEQUENCE [LARGE SCALE GENOMIC DNA]</scope>
    <source>
        <strain evidence="6 7">CBS 180</strain>
    </source>
</reference>
<dbReference type="PROSITE" id="PS50071">
    <property type="entry name" value="HOMEOBOX_2"/>
    <property type="match status" value="1"/>
</dbReference>
<feature type="DNA-binding region" description="Homeobox" evidence="4">
    <location>
        <begin position="105"/>
        <end position="167"/>
    </location>
</feature>
<dbReference type="InterPro" id="IPR001356">
    <property type="entry name" value="HD"/>
</dbReference>
<evidence type="ECO:0000256" key="4">
    <source>
        <dbReference type="PROSITE-ProRule" id="PRU00108"/>
    </source>
</evidence>
<evidence type="ECO:0000313" key="6">
    <source>
        <dbReference type="EMBL" id="TID27170.1"/>
    </source>
</evidence>
<evidence type="ECO:0000259" key="5">
    <source>
        <dbReference type="PROSITE" id="PS50071"/>
    </source>
</evidence>
<keyword evidence="2 4" id="KW-0371">Homeobox</keyword>
<sequence>MLKLKETLSGTIIDEQSSALLSKINQIAESLSQMLNLRYNLRCKFNNQDEESLIGILQSNSNNLTMSDVDPKDTVCQNSLSDATFDTRVPENNSVNQELHNDIDSVKYTRRLPKKTLDVLNEWYQENVENPYLTRDDIVMLKSRTSLSENQIKNWASNKRRKRKEAKISQEVSELLGPI</sequence>
<dbReference type="InterPro" id="IPR009057">
    <property type="entry name" value="Homeodomain-like_sf"/>
</dbReference>
<feature type="domain" description="Homeobox" evidence="5">
    <location>
        <begin position="103"/>
        <end position="166"/>
    </location>
</feature>
<proteinExistence type="predicted"/>
<name>A0A4T0X0T5_9ASCO</name>
<dbReference type="PANTHER" id="PTHR11850">
    <property type="entry name" value="HOMEOBOX PROTEIN TRANSCRIPTION FACTORS"/>
    <property type="match status" value="1"/>
</dbReference>
<evidence type="ECO:0000313" key="7">
    <source>
        <dbReference type="Proteomes" id="UP000307173"/>
    </source>
</evidence>